<evidence type="ECO:0000313" key="3">
    <source>
        <dbReference type="Proteomes" id="UP001391051"/>
    </source>
</evidence>
<dbReference type="Proteomes" id="UP001391051">
    <property type="component" value="Unassembled WGS sequence"/>
</dbReference>
<name>A0ABR1PV05_9PEZI</name>
<evidence type="ECO:0000256" key="1">
    <source>
        <dbReference type="SAM" id="MobiDB-lite"/>
    </source>
</evidence>
<feature type="compositionally biased region" description="Basic and acidic residues" evidence="1">
    <location>
        <begin position="7"/>
        <end position="20"/>
    </location>
</feature>
<gene>
    <name evidence="2" type="ORF">PG986_013235</name>
</gene>
<protein>
    <submittedName>
        <fullName evidence="2">Uncharacterized protein</fullName>
    </submittedName>
</protein>
<keyword evidence="3" id="KW-1185">Reference proteome</keyword>
<comment type="caution">
    <text evidence="2">The sequence shown here is derived from an EMBL/GenBank/DDBJ whole genome shotgun (WGS) entry which is preliminary data.</text>
</comment>
<reference evidence="2 3" key="1">
    <citation type="submission" date="2023-01" db="EMBL/GenBank/DDBJ databases">
        <title>Analysis of 21 Apiospora genomes using comparative genomics revels a genus with tremendous synthesis potential of carbohydrate active enzymes and secondary metabolites.</title>
        <authorList>
            <person name="Sorensen T."/>
        </authorList>
    </citation>
    <scope>NUCLEOTIDE SEQUENCE [LARGE SCALE GENOMIC DNA]</scope>
    <source>
        <strain evidence="2 3">CBS 24483</strain>
    </source>
</reference>
<dbReference type="GeneID" id="92082519"/>
<dbReference type="EMBL" id="JAQQWE010000009">
    <property type="protein sequence ID" value="KAK7940848.1"/>
    <property type="molecule type" value="Genomic_DNA"/>
</dbReference>
<evidence type="ECO:0000313" key="2">
    <source>
        <dbReference type="EMBL" id="KAK7940848.1"/>
    </source>
</evidence>
<dbReference type="RefSeq" id="XP_066693600.1">
    <property type="nucleotide sequence ID" value="XM_066849457.1"/>
</dbReference>
<feature type="region of interest" description="Disordered" evidence="1">
    <location>
        <begin position="1"/>
        <end position="20"/>
    </location>
</feature>
<organism evidence="2 3">
    <name type="scientific">Apiospora aurea</name>
    <dbReference type="NCBI Taxonomy" id="335848"/>
    <lineage>
        <taxon>Eukaryota</taxon>
        <taxon>Fungi</taxon>
        <taxon>Dikarya</taxon>
        <taxon>Ascomycota</taxon>
        <taxon>Pezizomycotina</taxon>
        <taxon>Sordariomycetes</taxon>
        <taxon>Xylariomycetidae</taxon>
        <taxon>Amphisphaeriales</taxon>
        <taxon>Apiosporaceae</taxon>
        <taxon>Apiospora</taxon>
    </lineage>
</organism>
<accession>A0ABR1PV05</accession>
<sequence length="277" mass="30417">MASPTARNDDDARKGNDHDDRDVPRYWNAYELQAVCALACKGAHLKGSLSFATKLNTTLNGSGSYENDIDIEDIEELLGKIEKNKKAALAFIERQGTSRITRTQRRVFERNLGFDGTLAEWEGGRREKVMQARQARQAALDEKAKGSHYTVTDGTRIDRWTPSMRTETGQTANQVMETGNSEKQAINTNTQGNNALLTRDIASQSGVAWGAMGPATSPGVDTPLAFGSAAAKRQYGHSLRILLWRASKMPRPALGRTGLCEKKLMPNGLPDIRNPAK</sequence>
<proteinExistence type="predicted"/>